<proteinExistence type="inferred from homology"/>
<evidence type="ECO:0000313" key="10">
    <source>
        <dbReference type="Proteomes" id="UP000019593"/>
    </source>
</evidence>
<dbReference type="PANTHER" id="PTHR43467:SF2">
    <property type="entry name" value="COBALT-PRECORRIN-2 C(20)-METHYLTRANSFERASE"/>
    <property type="match status" value="1"/>
</dbReference>
<dbReference type="InterPro" id="IPR006364">
    <property type="entry name" value="CobI/CbiL/CobIJ_dom"/>
</dbReference>
<keyword evidence="3" id="KW-0169">Cobalamin biosynthesis</keyword>
<dbReference type="InterPro" id="IPR000878">
    <property type="entry name" value="4pyrrol_Mease"/>
</dbReference>
<reference evidence="9 10" key="1">
    <citation type="submission" date="2013-03" db="EMBL/GenBank/DDBJ databases">
        <authorList>
            <person name="Fiebig A."/>
            <person name="Goeker M."/>
            <person name="Klenk H.-P.P."/>
        </authorList>
    </citation>
    <scope>NUCLEOTIDE SEQUENCE [LARGE SCALE GENOMIC DNA]</scope>
    <source>
        <strain evidence="10">DSM 19469</strain>
    </source>
</reference>
<comment type="pathway">
    <text evidence="1">Cofactor biosynthesis; adenosylcobalamin biosynthesis.</text>
</comment>
<dbReference type="EC" id="2.1.1.130" evidence="9"/>
<dbReference type="GO" id="GO:0032259">
    <property type="term" value="P:methylation"/>
    <property type="evidence" value="ECO:0007669"/>
    <property type="project" value="UniProtKB-KW"/>
</dbReference>
<dbReference type="InterPro" id="IPR014776">
    <property type="entry name" value="4pyrrole_Mease_sub2"/>
</dbReference>
<dbReference type="GO" id="GO:0030788">
    <property type="term" value="F:precorrin-2 C20-methyltransferase activity"/>
    <property type="evidence" value="ECO:0007669"/>
    <property type="project" value="UniProtKB-EC"/>
</dbReference>
<keyword evidence="10" id="KW-1185">Reference proteome</keyword>
<keyword evidence="6" id="KW-0949">S-adenosyl-L-methionine</keyword>
<dbReference type="PANTHER" id="PTHR43467">
    <property type="entry name" value="COBALT-PRECORRIN-2 C(20)-METHYLTRANSFERASE"/>
    <property type="match status" value="1"/>
</dbReference>
<dbReference type="HOGENOM" id="CLU_076014_1_1_5"/>
<accession>W8S6K6</accession>
<dbReference type="Pfam" id="PF00590">
    <property type="entry name" value="TP_methylase"/>
    <property type="match status" value="1"/>
</dbReference>
<dbReference type="STRING" id="1294273.roselon_02161"/>
<dbReference type="OrthoDB" id="9804789at2"/>
<sequence length="242" mass="25743">MSAGTVYGVGLGPGDPDLMSVRADRLVRGAAHVAYFRKAGRPGRARGIVTGMLRADATEFAMEYPVTTEIPLDDPAYAACLSAFYADVSAHLRDLARAGEDVVVLCEGDPFFYGSFMHLYTRLKDVVPVQVVPAITGMSAAWTATGIPVTWGDDVLTVLLGTMPEAELARRMADADAIVVMKVGRNLSKVRAALASAGKLDRAWLVECASMSDETAVPLAQAGDRAAPYFSIVIVHGQGRRP</sequence>
<evidence type="ECO:0000313" key="9">
    <source>
        <dbReference type="EMBL" id="AHM04506.1"/>
    </source>
</evidence>
<dbReference type="PATRIC" id="fig|1294273.3.peg.2131"/>
<dbReference type="GO" id="GO:0009236">
    <property type="term" value="P:cobalamin biosynthetic process"/>
    <property type="evidence" value="ECO:0007669"/>
    <property type="project" value="UniProtKB-UniRule"/>
</dbReference>
<dbReference type="Gene3D" id="3.40.1010.10">
    <property type="entry name" value="Cobalt-precorrin-4 Transmethylase, Domain 1"/>
    <property type="match status" value="1"/>
</dbReference>
<dbReference type="Gene3D" id="3.30.950.10">
    <property type="entry name" value="Methyltransferase, Cobalt-precorrin-4 Transmethylase, Domain 2"/>
    <property type="match status" value="1"/>
</dbReference>
<evidence type="ECO:0000259" key="8">
    <source>
        <dbReference type="Pfam" id="PF00590"/>
    </source>
</evidence>
<dbReference type="Proteomes" id="UP000019593">
    <property type="component" value="Chromosome"/>
</dbReference>
<gene>
    <name evidence="9" type="ORF">roselon_02161</name>
</gene>
<evidence type="ECO:0000256" key="4">
    <source>
        <dbReference type="ARBA" id="ARBA00022603"/>
    </source>
</evidence>
<evidence type="ECO:0000256" key="1">
    <source>
        <dbReference type="ARBA" id="ARBA00004953"/>
    </source>
</evidence>
<dbReference type="PIRSF" id="PIRSF036427">
    <property type="entry name" value="Precrrn-2_mtase"/>
    <property type="match status" value="1"/>
</dbReference>
<name>W8S6K6_9RHOB</name>
<dbReference type="eggNOG" id="COG2243">
    <property type="taxonomic scope" value="Bacteria"/>
</dbReference>
<dbReference type="UniPathway" id="UPA00148"/>
<dbReference type="NCBIfam" id="NF004647">
    <property type="entry name" value="PRK05990.1"/>
    <property type="match status" value="1"/>
</dbReference>
<evidence type="ECO:0000256" key="5">
    <source>
        <dbReference type="ARBA" id="ARBA00022679"/>
    </source>
</evidence>
<dbReference type="EMBL" id="CP004372">
    <property type="protein sequence ID" value="AHM04506.1"/>
    <property type="molecule type" value="Genomic_DNA"/>
</dbReference>
<feature type="domain" description="Tetrapyrrole methylase" evidence="8">
    <location>
        <begin position="5"/>
        <end position="217"/>
    </location>
</feature>
<dbReference type="CDD" id="cd11645">
    <property type="entry name" value="Precorrin_2_C20_MT"/>
    <property type="match status" value="1"/>
</dbReference>
<evidence type="ECO:0000256" key="6">
    <source>
        <dbReference type="ARBA" id="ARBA00022691"/>
    </source>
</evidence>
<dbReference type="SUPFAM" id="SSF53790">
    <property type="entry name" value="Tetrapyrrole methylase"/>
    <property type="match status" value="1"/>
</dbReference>
<comment type="similarity">
    <text evidence="2 7">Belongs to the precorrin methyltransferase family.</text>
</comment>
<dbReference type="KEGG" id="red:roselon_02161"/>
<evidence type="ECO:0000256" key="7">
    <source>
        <dbReference type="PIRNR" id="PIRNR036427"/>
    </source>
</evidence>
<dbReference type="NCBIfam" id="TIGR01467">
    <property type="entry name" value="cobI_cbiL"/>
    <property type="match status" value="1"/>
</dbReference>
<dbReference type="InterPro" id="IPR014777">
    <property type="entry name" value="4pyrrole_Mease_sub1"/>
</dbReference>
<dbReference type="InterPro" id="IPR035996">
    <property type="entry name" value="4pyrrol_Methylase_sf"/>
</dbReference>
<organism evidence="9 10">
    <name type="scientific">Roseicyclus elongatus DSM 19469</name>
    <dbReference type="NCBI Taxonomy" id="1294273"/>
    <lineage>
        <taxon>Bacteria</taxon>
        <taxon>Pseudomonadati</taxon>
        <taxon>Pseudomonadota</taxon>
        <taxon>Alphaproteobacteria</taxon>
        <taxon>Rhodobacterales</taxon>
        <taxon>Roseobacteraceae</taxon>
        <taxon>Roseicyclus</taxon>
    </lineage>
</organism>
<keyword evidence="5 9" id="KW-0808">Transferase</keyword>
<dbReference type="RefSeq" id="WP_025312288.1">
    <property type="nucleotide sequence ID" value="NZ_CP004372.1"/>
</dbReference>
<evidence type="ECO:0000256" key="3">
    <source>
        <dbReference type="ARBA" id="ARBA00022573"/>
    </source>
</evidence>
<evidence type="ECO:0000256" key="2">
    <source>
        <dbReference type="ARBA" id="ARBA00005879"/>
    </source>
</evidence>
<dbReference type="AlphaFoldDB" id="W8S6K6"/>
<dbReference type="InterPro" id="IPR012382">
    <property type="entry name" value="CobI/CbiL"/>
</dbReference>
<protein>
    <submittedName>
        <fullName evidence="9">Cobalt-precorrin-2 C20-methyltransferase</fullName>
        <ecNumber evidence="9">2.1.1.130</ecNumber>
    </submittedName>
</protein>
<keyword evidence="4 9" id="KW-0489">Methyltransferase</keyword>